<sequence length="429" mass="49421">MEIDSYFIYNSLLGPKEGEEIKKLLFYFPKEQKLFRKINDVGLCEAIVQFSNTFLSHGHCKYMQTNDRIYLFHEPEPSFWIVLSMRKPSGNEFGGIKDEALLSTYQFILEESYERFCLWHNTFAALLEAFGTAILISKCKFFFEEFLEQFGRTPKLEKNLFGGFQYFSQDKSSILNFRSLLSRVQETFPEVLSVTFFHNGQLILTDLSDGPCSVLSKAFHSQLNPTNSSRSKFNKKKVVRKLKYGSIYVHLKSVHFPALFGECQVCIYCVSNFTIIFLISCGIEADDYFSKIDMVVGAQLTSLVSSVLSITESKKSLPELNLKFLYSNKLNKSLVASNCGNLNDVAIETLTIPNDVLQKMYVMHEFILNHRKHDYEIMEKVQADCWLSLKVLHGKELYVVIHHKNANLICVNDDIKKLSFQFDNISFAD</sequence>
<dbReference type="AlphaFoldDB" id="A0A6F9D9D3"/>
<dbReference type="GO" id="GO:0016192">
    <property type="term" value="P:vesicle-mediated transport"/>
    <property type="evidence" value="ECO:0007669"/>
    <property type="project" value="InterPro"/>
</dbReference>
<evidence type="ECO:0000256" key="1">
    <source>
        <dbReference type="ARBA" id="ARBA00005352"/>
    </source>
</evidence>
<protein>
    <submittedName>
        <fullName evidence="4">Vacuolar fusion protein CCZ1 homolog</fullName>
    </submittedName>
</protein>
<dbReference type="PANTHER" id="PTHR13056:SF0">
    <property type="entry name" value="VACUOLAR FUSION PROTEIN CCZ1 HOMOLOG-RELATED"/>
    <property type="match status" value="1"/>
</dbReference>
<dbReference type="InterPro" id="IPR043987">
    <property type="entry name" value="CCZ1/INTU/HSP4_longin_1"/>
</dbReference>
<feature type="domain" description="CCZ1/INTU/HSP4 first Longin" evidence="2">
    <location>
        <begin position="5"/>
        <end position="119"/>
    </location>
</feature>
<dbReference type="InterPro" id="IPR013176">
    <property type="entry name" value="Ccz1"/>
</dbReference>
<dbReference type="GO" id="GO:0035658">
    <property type="term" value="C:Mon1-Ccz1 complex"/>
    <property type="evidence" value="ECO:0007669"/>
    <property type="project" value="InterPro"/>
</dbReference>
<comment type="similarity">
    <text evidence="1">Belongs to the CCZ1 family.</text>
</comment>
<dbReference type="InterPro" id="IPR043989">
    <property type="entry name" value="CCZ1/INTU/HSP4_longin_3"/>
</dbReference>
<organism evidence="4">
    <name type="scientific">Phallusia mammillata</name>
    <dbReference type="NCBI Taxonomy" id="59560"/>
    <lineage>
        <taxon>Eukaryota</taxon>
        <taxon>Metazoa</taxon>
        <taxon>Chordata</taxon>
        <taxon>Tunicata</taxon>
        <taxon>Ascidiacea</taxon>
        <taxon>Phlebobranchia</taxon>
        <taxon>Ascidiidae</taxon>
        <taxon>Phallusia</taxon>
    </lineage>
</organism>
<dbReference type="PANTHER" id="PTHR13056">
    <property type="entry name" value="VACUOLAR FUSION PROTEIN CCZ1 HOMOLOG-RELATED"/>
    <property type="match status" value="1"/>
</dbReference>
<dbReference type="EMBL" id="LR783736">
    <property type="protein sequence ID" value="CAB3229034.1"/>
    <property type="molecule type" value="mRNA"/>
</dbReference>
<reference evidence="4" key="1">
    <citation type="submission" date="2020-04" db="EMBL/GenBank/DDBJ databases">
        <authorList>
            <person name="Neveu A P."/>
        </authorList>
    </citation>
    <scope>NUCLEOTIDE SEQUENCE</scope>
    <source>
        <tissue evidence="4">Whole embryo</tissue>
    </source>
</reference>
<feature type="domain" description="CCZ1/INTU/HPS4 third Longin" evidence="3">
    <location>
        <begin position="322"/>
        <end position="418"/>
    </location>
</feature>
<accession>A0A6F9D9D3</accession>
<evidence type="ECO:0000259" key="2">
    <source>
        <dbReference type="Pfam" id="PF19031"/>
    </source>
</evidence>
<proteinExistence type="evidence at transcript level"/>
<evidence type="ECO:0000259" key="3">
    <source>
        <dbReference type="Pfam" id="PF19033"/>
    </source>
</evidence>
<dbReference type="Pfam" id="PF19031">
    <property type="entry name" value="Intu_longin_1"/>
    <property type="match status" value="1"/>
</dbReference>
<evidence type="ECO:0000313" key="4">
    <source>
        <dbReference type="EMBL" id="CAB3229034.1"/>
    </source>
</evidence>
<name>A0A6F9D9D3_9ASCI</name>
<gene>
    <name evidence="4" type="primary">Ccz1b</name>
</gene>
<dbReference type="Pfam" id="PF19033">
    <property type="entry name" value="Intu_longin_3"/>
    <property type="match status" value="1"/>
</dbReference>